<name>A0A0A1YY61_PSEFL</name>
<evidence type="ECO:0000256" key="1">
    <source>
        <dbReference type="PIRSR" id="PIRSR601310-1"/>
    </source>
</evidence>
<feature type="short sequence motif" description="Histidine triad motif" evidence="2 3">
    <location>
        <begin position="108"/>
        <end position="112"/>
    </location>
</feature>
<evidence type="ECO:0000313" key="6">
    <source>
        <dbReference type="Proteomes" id="UP000030060"/>
    </source>
</evidence>
<comment type="caution">
    <text evidence="5">The sequence shown here is derived from an EMBL/GenBank/DDBJ whole genome shotgun (WGS) entry which is preliminary data.</text>
</comment>
<dbReference type="Pfam" id="PF01230">
    <property type="entry name" value="HIT"/>
    <property type="match status" value="1"/>
</dbReference>
<evidence type="ECO:0000256" key="2">
    <source>
        <dbReference type="PIRSR" id="PIRSR601310-3"/>
    </source>
</evidence>
<feature type="active site" description="Tele-AMP-histidine intermediate" evidence="1">
    <location>
        <position position="110"/>
    </location>
</feature>
<gene>
    <name evidence="5" type="ORF">K814_0121660</name>
</gene>
<dbReference type="AlphaFoldDB" id="A0A0A1YY61"/>
<dbReference type="InterPro" id="IPR036265">
    <property type="entry name" value="HIT-like_sf"/>
</dbReference>
<dbReference type="SUPFAM" id="SSF54197">
    <property type="entry name" value="HIT-like"/>
    <property type="match status" value="1"/>
</dbReference>
<dbReference type="PROSITE" id="PS51084">
    <property type="entry name" value="HIT_2"/>
    <property type="match status" value="1"/>
</dbReference>
<evidence type="ECO:0000313" key="5">
    <source>
        <dbReference type="EMBL" id="KGE65914.1"/>
    </source>
</evidence>
<feature type="domain" description="HIT" evidence="4">
    <location>
        <begin position="16"/>
        <end position="124"/>
    </location>
</feature>
<dbReference type="GO" id="GO:0009117">
    <property type="term" value="P:nucleotide metabolic process"/>
    <property type="evidence" value="ECO:0007669"/>
    <property type="project" value="TreeGrafter"/>
</dbReference>
<accession>A0A0A1YY61</accession>
<proteinExistence type="predicted"/>
<organism evidence="5 6">
    <name type="scientific">Pseudomonas fluorescens LMG 5329</name>
    <dbReference type="NCBI Taxonomy" id="1324332"/>
    <lineage>
        <taxon>Bacteria</taxon>
        <taxon>Pseudomonadati</taxon>
        <taxon>Pseudomonadota</taxon>
        <taxon>Gammaproteobacteria</taxon>
        <taxon>Pseudomonadales</taxon>
        <taxon>Pseudomonadaceae</taxon>
        <taxon>Pseudomonas</taxon>
    </lineage>
</organism>
<dbReference type="RefSeq" id="WP_038848883.1">
    <property type="nucleotide sequence ID" value="NZ_ASGY01000162.1"/>
</dbReference>
<reference evidence="5 6" key="1">
    <citation type="journal article" date="2013" name="Genome Announc.">
        <title>Draft Genome Sequence of Pseudomonas fluorescens LMG 5329, a White Line-Inducing Principle-Producing Bioindicator for the Mushroom Pathogen Pseudomonas tolaasii.</title>
        <authorList>
            <person name="Ghequire M.G."/>
            <person name="Rokni-Zadeh H."/>
            <person name="Zarrineh P."/>
            <person name="De Mot R."/>
        </authorList>
    </citation>
    <scope>NUCLEOTIDE SEQUENCE [LARGE SCALE GENOMIC DNA]</scope>
    <source>
        <strain evidence="5 6">LMG 5329</strain>
    </source>
</reference>
<dbReference type="OrthoDB" id="9784774at2"/>
<protein>
    <submittedName>
        <fullName evidence="5">HIT family hydrolase</fullName>
    </submittedName>
</protein>
<dbReference type="GO" id="GO:0016787">
    <property type="term" value="F:hydrolase activity"/>
    <property type="evidence" value="ECO:0007669"/>
    <property type="project" value="UniProtKB-KW"/>
</dbReference>
<dbReference type="InterPro" id="IPR001310">
    <property type="entry name" value="Histidine_triad_HIT"/>
</dbReference>
<evidence type="ECO:0000259" key="4">
    <source>
        <dbReference type="PROSITE" id="PS51084"/>
    </source>
</evidence>
<dbReference type="Proteomes" id="UP000030060">
    <property type="component" value="Unassembled WGS sequence"/>
</dbReference>
<dbReference type="EMBL" id="ASGY01000162">
    <property type="protein sequence ID" value="KGE65914.1"/>
    <property type="molecule type" value="Genomic_DNA"/>
</dbReference>
<keyword evidence="5" id="KW-0378">Hydrolase</keyword>
<dbReference type="PANTHER" id="PTHR46648">
    <property type="entry name" value="HIT FAMILY PROTEIN 1"/>
    <property type="match status" value="1"/>
</dbReference>
<evidence type="ECO:0000256" key="3">
    <source>
        <dbReference type="PROSITE-ProRule" id="PRU00464"/>
    </source>
</evidence>
<dbReference type="InterPro" id="IPR011146">
    <property type="entry name" value="HIT-like"/>
</dbReference>
<dbReference type="PANTHER" id="PTHR46648:SF1">
    <property type="entry name" value="ADENOSINE 5'-MONOPHOSPHORAMIDASE HNT1"/>
    <property type="match status" value="1"/>
</dbReference>
<dbReference type="Gene3D" id="3.30.428.10">
    <property type="entry name" value="HIT-like"/>
    <property type="match status" value="1"/>
</dbReference>
<sequence length="149" mass="16237">MKTCDNIEMPDDGVCAFCQYLNGERDYTIVARNDLIAILVTREQRGNPHLLVIPIQHRPNILHVTDEELGALAIGVKRVAIAIDKLYGSEGISVWQNNGVSANQTISHFHFHVAGTLDGGGTEWGEVPEIAVADTDGIAAKIRPLIIID</sequence>